<evidence type="ECO:0000313" key="4">
    <source>
        <dbReference type="EMBL" id="KGJ03841.1"/>
    </source>
</evidence>
<dbReference type="InterPro" id="IPR036430">
    <property type="entry name" value="RNase_T2-like_sf"/>
</dbReference>
<feature type="signal peptide" evidence="3">
    <location>
        <begin position="1"/>
        <end position="18"/>
    </location>
</feature>
<dbReference type="InterPro" id="IPR018188">
    <property type="entry name" value="RNase_T2_His_AS_1"/>
</dbReference>
<reference evidence="4 5" key="1">
    <citation type="submission" date="2014-09" db="EMBL/GenBank/DDBJ databases">
        <authorList>
            <person name="McGinnis J.M."/>
            <person name="Wolfgang W.J."/>
        </authorList>
    </citation>
    <scope>NUCLEOTIDE SEQUENCE [LARGE SCALE GENOMIC DNA]</scope>
    <source>
        <strain evidence="4 5">HAMBI 3106</strain>
    </source>
</reference>
<dbReference type="OrthoDB" id="4720638at2"/>
<organism evidence="4 5">
    <name type="scientific">Paracoccus sphaerophysae</name>
    <dbReference type="NCBI Taxonomy" id="690417"/>
    <lineage>
        <taxon>Bacteria</taxon>
        <taxon>Pseudomonadati</taxon>
        <taxon>Pseudomonadota</taxon>
        <taxon>Alphaproteobacteria</taxon>
        <taxon>Rhodobacterales</taxon>
        <taxon>Paracoccaceae</taxon>
        <taxon>Paracoccus</taxon>
    </lineage>
</organism>
<gene>
    <name evidence="4" type="ORF">IC63_12805</name>
</gene>
<dbReference type="EMBL" id="JRKS01000047">
    <property type="protein sequence ID" value="KGJ03841.1"/>
    <property type="molecule type" value="Genomic_DNA"/>
</dbReference>
<dbReference type="PROSITE" id="PS00530">
    <property type="entry name" value="RNASE_T2_1"/>
    <property type="match status" value="1"/>
</dbReference>
<accession>A0A099F0R2</accession>
<comment type="similarity">
    <text evidence="1 2">Belongs to the RNase T2 family.</text>
</comment>
<dbReference type="STRING" id="690417.IC63_12805"/>
<dbReference type="RefSeq" id="WP_036720866.1">
    <property type="nucleotide sequence ID" value="NZ_JRKS01000047.1"/>
</dbReference>
<dbReference type="GO" id="GO:0006401">
    <property type="term" value="P:RNA catabolic process"/>
    <property type="evidence" value="ECO:0007669"/>
    <property type="project" value="UniProtKB-ARBA"/>
</dbReference>
<dbReference type="Gene3D" id="3.90.730.10">
    <property type="entry name" value="Ribonuclease T2-like"/>
    <property type="match status" value="1"/>
</dbReference>
<reference evidence="4 5" key="2">
    <citation type="submission" date="2014-10" db="EMBL/GenBank/DDBJ databases">
        <title>Paracoccus sanguinis sp. nov., isolated from clinical specimens of New York State patients.</title>
        <authorList>
            <person name="Mingle L.A."/>
            <person name="Cole J.A."/>
            <person name="Lapierre P."/>
            <person name="Musser K.A."/>
        </authorList>
    </citation>
    <scope>NUCLEOTIDE SEQUENCE [LARGE SCALE GENOMIC DNA]</scope>
    <source>
        <strain evidence="4 5">HAMBI 3106</strain>
    </source>
</reference>
<dbReference type="AlphaFoldDB" id="A0A099F0R2"/>
<evidence type="ECO:0000256" key="2">
    <source>
        <dbReference type="RuleBase" id="RU004328"/>
    </source>
</evidence>
<dbReference type="Proteomes" id="UP000029917">
    <property type="component" value="Unassembled WGS sequence"/>
</dbReference>
<sequence>MRHLLALLLAALPFTAHADGKAGEFDYYVLSLSWSPSWCATEGRGREEPQCAPRRRTAFVVHGLWPQYERGWPDYCPTRERDPSRRESQAMADVMGSGGLAWYQWQKHGRCSGLSAQDYYQAIRDAAAAVEIPPIFRMLPRDVQLEAGVIEDAFIETNPGLTPDGITVSCTGERLDEVRICLTRDLQPRPCAPDSRRDCRARMLMEAPG</sequence>
<keyword evidence="3" id="KW-0732">Signal</keyword>
<evidence type="ECO:0000313" key="5">
    <source>
        <dbReference type="Proteomes" id="UP000029917"/>
    </source>
</evidence>
<evidence type="ECO:0000256" key="1">
    <source>
        <dbReference type="ARBA" id="ARBA00007469"/>
    </source>
</evidence>
<dbReference type="Pfam" id="PF00445">
    <property type="entry name" value="Ribonuclease_T2"/>
    <property type="match status" value="1"/>
</dbReference>
<dbReference type="GO" id="GO:0003723">
    <property type="term" value="F:RNA binding"/>
    <property type="evidence" value="ECO:0007669"/>
    <property type="project" value="InterPro"/>
</dbReference>
<dbReference type="PROSITE" id="PS00531">
    <property type="entry name" value="RNASE_T2_2"/>
    <property type="match status" value="1"/>
</dbReference>
<dbReference type="SUPFAM" id="SSF55895">
    <property type="entry name" value="Ribonuclease Rh-like"/>
    <property type="match status" value="1"/>
</dbReference>
<dbReference type="PANTHER" id="PTHR11240">
    <property type="entry name" value="RIBONUCLEASE T2"/>
    <property type="match status" value="1"/>
</dbReference>
<comment type="caution">
    <text evidence="4">The sequence shown here is derived from an EMBL/GenBank/DDBJ whole genome shotgun (WGS) entry which is preliminary data.</text>
</comment>
<dbReference type="CDD" id="cd01062">
    <property type="entry name" value="RNase_T2_prok"/>
    <property type="match status" value="1"/>
</dbReference>
<protein>
    <submittedName>
        <fullName evidence="4">Ribonuclease T</fullName>
    </submittedName>
</protein>
<dbReference type="PANTHER" id="PTHR11240:SF22">
    <property type="entry name" value="RIBONUCLEASE T2"/>
    <property type="match status" value="1"/>
</dbReference>
<feature type="chain" id="PRO_5001945178" evidence="3">
    <location>
        <begin position="19"/>
        <end position="209"/>
    </location>
</feature>
<name>A0A099F0R2_9RHOB</name>
<dbReference type="InterPro" id="IPR039378">
    <property type="entry name" value="RNase_T2_prok"/>
</dbReference>
<dbReference type="InterPro" id="IPR001568">
    <property type="entry name" value="RNase_T2-like"/>
</dbReference>
<proteinExistence type="inferred from homology"/>
<dbReference type="InterPro" id="IPR033130">
    <property type="entry name" value="RNase_T2_His_AS_2"/>
</dbReference>
<dbReference type="GO" id="GO:0033897">
    <property type="term" value="F:ribonuclease T2 activity"/>
    <property type="evidence" value="ECO:0007669"/>
    <property type="project" value="InterPro"/>
</dbReference>
<evidence type="ECO:0000256" key="3">
    <source>
        <dbReference type="SAM" id="SignalP"/>
    </source>
</evidence>
<keyword evidence="5" id="KW-1185">Reference proteome</keyword>